<dbReference type="OrthoDB" id="381520at2759"/>
<protein>
    <submittedName>
        <fullName evidence="4">Nphp3 protein</fullName>
    </submittedName>
</protein>
<dbReference type="Gene3D" id="1.25.40.10">
    <property type="entry name" value="Tetratricopeptide repeat domain"/>
    <property type="match status" value="2"/>
</dbReference>
<dbReference type="InterPro" id="IPR011992">
    <property type="entry name" value="EF-hand-dom_pair"/>
</dbReference>
<dbReference type="FunFam" id="1.10.238.10:FF:000001">
    <property type="entry name" value="Calmodulin 1"/>
    <property type="match status" value="1"/>
</dbReference>
<dbReference type="InterPro" id="IPR019734">
    <property type="entry name" value="TPR_rpt"/>
</dbReference>
<dbReference type="PANTHER" id="PTHR45641">
    <property type="entry name" value="TETRATRICOPEPTIDE REPEAT PROTEIN (AFU_ORTHOLOGUE AFUA_6G03870)"/>
    <property type="match status" value="1"/>
</dbReference>
<dbReference type="SMART" id="SM00028">
    <property type="entry name" value="TPR"/>
    <property type="match status" value="5"/>
</dbReference>
<dbReference type="EMBL" id="CAJNIZ010034780">
    <property type="protein sequence ID" value="CAE7555467.1"/>
    <property type="molecule type" value="Genomic_DNA"/>
</dbReference>
<dbReference type="CDD" id="cd00051">
    <property type="entry name" value="EFh"/>
    <property type="match status" value="1"/>
</dbReference>
<dbReference type="InterPro" id="IPR011990">
    <property type="entry name" value="TPR-like_helical_dom_sf"/>
</dbReference>
<dbReference type="Gene3D" id="1.10.238.10">
    <property type="entry name" value="EF-hand"/>
    <property type="match status" value="1"/>
</dbReference>
<organism evidence="4 5">
    <name type="scientific">Symbiodinium pilosum</name>
    <name type="common">Dinoflagellate</name>
    <dbReference type="NCBI Taxonomy" id="2952"/>
    <lineage>
        <taxon>Eukaryota</taxon>
        <taxon>Sar</taxon>
        <taxon>Alveolata</taxon>
        <taxon>Dinophyceae</taxon>
        <taxon>Suessiales</taxon>
        <taxon>Symbiodiniaceae</taxon>
        <taxon>Symbiodinium</taxon>
    </lineage>
</organism>
<gene>
    <name evidence="4" type="primary">Nphp3</name>
    <name evidence="4" type="ORF">SPIL2461_LOCUS14782</name>
</gene>
<sequence>MAVGNSHVTIMAVFDELREGEACLRAAKLPAAMRLLGMNPTEGDVSTLCQNAGAGSMFDGPSFVKLMQEALAGWLAKDQAQELLLSFQAFDTQSSGRITVEKLVQIMSMSGNPFTSEELEEMLFNAGIDGDGTLAYKDLILRHFFSPESGTATGKWDSLADPAGPIPPVQEATTLNEVAKLRAGRGDLEEAANLRGKALAILGQVHGPEHPDVAAALHALAGLKEQQGRVEEALDIYVRALSIREKVLGNNHFYVAMTLDSIANLKDRLGQVEEAMDFAGRSLSIWEKFFGPSHPHIARILFNLAGRRDSLGEVDESLRLYAQALSIQDSHNPESVEVADILGASANLRERLGEIAEALNLYTRELAVRQKLFGPSHPDVLELQDIIASLQT</sequence>
<dbReference type="Pfam" id="PF13424">
    <property type="entry name" value="TPR_12"/>
    <property type="match status" value="2"/>
</dbReference>
<accession>A0A812TX74</accession>
<dbReference type="Proteomes" id="UP000649617">
    <property type="component" value="Unassembled WGS sequence"/>
</dbReference>
<name>A0A812TX74_SYMPI</name>
<dbReference type="Pfam" id="PF13374">
    <property type="entry name" value="TPR_10"/>
    <property type="match status" value="1"/>
</dbReference>
<dbReference type="InterPro" id="IPR002048">
    <property type="entry name" value="EF_hand_dom"/>
</dbReference>
<reference evidence="4" key="1">
    <citation type="submission" date="2021-02" db="EMBL/GenBank/DDBJ databases">
        <authorList>
            <person name="Dougan E. K."/>
            <person name="Rhodes N."/>
            <person name="Thang M."/>
            <person name="Chan C."/>
        </authorList>
    </citation>
    <scope>NUCLEOTIDE SEQUENCE</scope>
</reference>
<keyword evidence="1" id="KW-0677">Repeat</keyword>
<evidence type="ECO:0000256" key="1">
    <source>
        <dbReference type="ARBA" id="ARBA00022737"/>
    </source>
</evidence>
<dbReference type="PANTHER" id="PTHR45641:SF19">
    <property type="entry name" value="NEPHROCYSTIN-3"/>
    <property type="match status" value="1"/>
</dbReference>
<dbReference type="PROSITE" id="PS50222">
    <property type="entry name" value="EF_HAND_2"/>
    <property type="match status" value="1"/>
</dbReference>
<dbReference type="AlphaFoldDB" id="A0A812TX74"/>
<evidence type="ECO:0000259" key="3">
    <source>
        <dbReference type="PROSITE" id="PS50222"/>
    </source>
</evidence>
<dbReference type="GO" id="GO:0005509">
    <property type="term" value="F:calcium ion binding"/>
    <property type="evidence" value="ECO:0007669"/>
    <property type="project" value="InterPro"/>
</dbReference>
<keyword evidence="5" id="KW-1185">Reference proteome</keyword>
<evidence type="ECO:0000313" key="5">
    <source>
        <dbReference type="Proteomes" id="UP000649617"/>
    </source>
</evidence>
<proteinExistence type="predicted"/>
<dbReference type="SUPFAM" id="SSF47473">
    <property type="entry name" value="EF-hand"/>
    <property type="match status" value="1"/>
</dbReference>
<evidence type="ECO:0000256" key="2">
    <source>
        <dbReference type="ARBA" id="ARBA00022803"/>
    </source>
</evidence>
<evidence type="ECO:0000313" key="4">
    <source>
        <dbReference type="EMBL" id="CAE7555467.1"/>
    </source>
</evidence>
<feature type="domain" description="EF-hand" evidence="3">
    <location>
        <begin position="78"/>
        <end position="113"/>
    </location>
</feature>
<comment type="caution">
    <text evidence="4">The sequence shown here is derived from an EMBL/GenBank/DDBJ whole genome shotgun (WGS) entry which is preliminary data.</text>
</comment>
<keyword evidence="2" id="KW-0802">TPR repeat</keyword>
<dbReference type="SUPFAM" id="SSF48452">
    <property type="entry name" value="TPR-like"/>
    <property type="match status" value="2"/>
</dbReference>